<sequence length="222" mass="24834">MEKVCGSRANIASWTDQVLATWAGAALNMEQDVLEFLLALAKANKDILRPAEELQFTLHMLRRQAVVDSLPRTFSDREKRQLLSSPFSDVLFDSVVVARVQSDKHLAAQQRALSSVVQRVSLWVSGEKTKVQMRRSAFRSSSSSAPVPKPSTTGGSFWARGSRSGPYPLVRVDLAREVVCSPVPVGTCLQWHWREWMEVGAGEWVVKTLCYGYVLPLCWPDQ</sequence>
<accession>A0A5B7GLH1</accession>
<proteinExistence type="predicted"/>
<name>A0A5B7GLH1_PORTR</name>
<comment type="caution">
    <text evidence="2">The sequence shown here is derived from an EMBL/GenBank/DDBJ whole genome shotgun (WGS) entry which is preliminary data.</text>
</comment>
<feature type="region of interest" description="Disordered" evidence="1">
    <location>
        <begin position="139"/>
        <end position="158"/>
    </location>
</feature>
<organism evidence="2 3">
    <name type="scientific">Portunus trituberculatus</name>
    <name type="common">Swimming crab</name>
    <name type="synonym">Neptunus trituberculatus</name>
    <dbReference type="NCBI Taxonomy" id="210409"/>
    <lineage>
        <taxon>Eukaryota</taxon>
        <taxon>Metazoa</taxon>
        <taxon>Ecdysozoa</taxon>
        <taxon>Arthropoda</taxon>
        <taxon>Crustacea</taxon>
        <taxon>Multicrustacea</taxon>
        <taxon>Malacostraca</taxon>
        <taxon>Eumalacostraca</taxon>
        <taxon>Eucarida</taxon>
        <taxon>Decapoda</taxon>
        <taxon>Pleocyemata</taxon>
        <taxon>Brachyura</taxon>
        <taxon>Eubrachyura</taxon>
        <taxon>Portunoidea</taxon>
        <taxon>Portunidae</taxon>
        <taxon>Portuninae</taxon>
        <taxon>Portunus</taxon>
    </lineage>
</organism>
<dbReference type="Proteomes" id="UP000324222">
    <property type="component" value="Unassembled WGS sequence"/>
</dbReference>
<dbReference type="EMBL" id="VSRR010018172">
    <property type="protein sequence ID" value="MPC61050.1"/>
    <property type="molecule type" value="Genomic_DNA"/>
</dbReference>
<keyword evidence="3" id="KW-1185">Reference proteome</keyword>
<reference evidence="2 3" key="1">
    <citation type="submission" date="2019-05" db="EMBL/GenBank/DDBJ databases">
        <title>Another draft genome of Portunus trituberculatus and its Hox gene families provides insights of decapod evolution.</title>
        <authorList>
            <person name="Jeong J.-H."/>
            <person name="Song I."/>
            <person name="Kim S."/>
            <person name="Choi T."/>
            <person name="Kim D."/>
            <person name="Ryu S."/>
            <person name="Kim W."/>
        </authorList>
    </citation>
    <scope>NUCLEOTIDE SEQUENCE [LARGE SCALE GENOMIC DNA]</scope>
    <source>
        <tissue evidence="2">Muscle</tissue>
    </source>
</reference>
<evidence type="ECO:0000313" key="3">
    <source>
        <dbReference type="Proteomes" id="UP000324222"/>
    </source>
</evidence>
<evidence type="ECO:0000256" key="1">
    <source>
        <dbReference type="SAM" id="MobiDB-lite"/>
    </source>
</evidence>
<gene>
    <name evidence="2" type="ORF">E2C01_055113</name>
</gene>
<dbReference type="AlphaFoldDB" id="A0A5B7GLH1"/>
<protein>
    <submittedName>
        <fullName evidence="2">Uncharacterized protein</fullName>
    </submittedName>
</protein>
<evidence type="ECO:0000313" key="2">
    <source>
        <dbReference type="EMBL" id="MPC61050.1"/>
    </source>
</evidence>